<name>A0A9N9UFK3_9HYPO</name>
<feature type="domain" description="ER-bound oxygenase mpaB/mpaB'/Rubber oxygenase catalytic" evidence="2">
    <location>
        <begin position="144"/>
        <end position="330"/>
    </location>
</feature>
<evidence type="ECO:0000313" key="4">
    <source>
        <dbReference type="Proteomes" id="UP000754883"/>
    </source>
</evidence>
<dbReference type="PANTHER" id="PTHR37539:SF1">
    <property type="entry name" value="ER-BOUND OXYGENASE MPAB_MPAB'_RUBBER OXYGENASE CATALYTIC DOMAIN-CONTAINING PROTEIN"/>
    <property type="match status" value="1"/>
</dbReference>
<reference evidence="3 4" key="2">
    <citation type="submission" date="2021-10" db="EMBL/GenBank/DDBJ databases">
        <authorList>
            <person name="Piombo E."/>
        </authorList>
    </citation>
    <scope>NUCLEOTIDE SEQUENCE [LARGE SCALE GENOMIC DNA]</scope>
</reference>
<evidence type="ECO:0000256" key="1">
    <source>
        <dbReference type="SAM" id="Phobius"/>
    </source>
</evidence>
<dbReference type="InterPro" id="IPR037473">
    <property type="entry name" value="Lcp-like"/>
</dbReference>
<dbReference type="EMBL" id="CABFNO020001394">
    <property type="protein sequence ID" value="CAG9984976.1"/>
    <property type="molecule type" value="Genomic_DNA"/>
</dbReference>
<accession>A0A9N9UFK3</accession>
<proteinExistence type="predicted"/>
<organism evidence="3 4">
    <name type="scientific">Clonostachys byssicola</name>
    <dbReference type="NCBI Taxonomy" id="160290"/>
    <lineage>
        <taxon>Eukaryota</taxon>
        <taxon>Fungi</taxon>
        <taxon>Dikarya</taxon>
        <taxon>Ascomycota</taxon>
        <taxon>Pezizomycotina</taxon>
        <taxon>Sordariomycetes</taxon>
        <taxon>Hypocreomycetidae</taxon>
        <taxon>Hypocreales</taxon>
        <taxon>Bionectriaceae</taxon>
        <taxon>Clonostachys</taxon>
    </lineage>
</organism>
<reference evidence="4" key="1">
    <citation type="submission" date="2019-06" db="EMBL/GenBank/DDBJ databases">
        <authorList>
            <person name="Broberg M."/>
        </authorList>
    </citation>
    <scope>NUCLEOTIDE SEQUENCE [LARGE SCALE GENOMIC DNA]</scope>
</reference>
<sequence length="460" mass="52315">MGARTNGEPVNWYGFKFSWTPYHQMPDKLSHYLYTFDHLSAKVLDTLDPLCPSSRKDNPHPKDTFSILKGCDHEDPHVRQLLQDIYTIPSWVDWEQIERGQRVLWRYALPSITCLIYMSLLGGMSSSRTVETLDRTGSFGCPSVRRRILETAQHALTVHKNLESIQPGGEGWESSIRVRLLHSSVRRRIMQLAKEDPEYYNIDKYGIPINDLDCMGTISLYSSCMIWLGLPQQGIYLSESETEDYLALWRYVAYLMGVPHDWMKTPQESRAMMESLLISEYKPSGKSSTLANNILHGIEGQPPMYASRQFLSAQAWWLNGSELSQALGIVKPSLYYTALMASQCLYFRILSSVIAAIPFLESITTNFSKKLCQDIFIQNKNLGALGYKSKFTFKWIPNLIRTTTLPGGSNDDREKHSAGFNSHLLERVALLNLLFMSSVGIYLGYLCLGAIHCISSLYLV</sequence>
<dbReference type="GO" id="GO:0016491">
    <property type="term" value="F:oxidoreductase activity"/>
    <property type="evidence" value="ECO:0007669"/>
    <property type="project" value="InterPro"/>
</dbReference>
<dbReference type="Pfam" id="PF09995">
    <property type="entry name" value="MPAB_Lcp_cat"/>
    <property type="match status" value="1"/>
</dbReference>
<evidence type="ECO:0000313" key="3">
    <source>
        <dbReference type="EMBL" id="CAG9984976.1"/>
    </source>
</evidence>
<gene>
    <name evidence="3" type="ORF">CBYS24578_00006657</name>
</gene>
<dbReference type="Proteomes" id="UP000754883">
    <property type="component" value="Unassembled WGS sequence"/>
</dbReference>
<keyword evidence="1" id="KW-0812">Transmembrane</keyword>
<comment type="caution">
    <text evidence="3">The sequence shown here is derived from an EMBL/GenBank/DDBJ whole genome shotgun (WGS) entry which is preliminary data.</text>
</comment>
<dbReference type="InterPro" id="IPR018713">
    <property type="entry name" value="MPAB/Lcp_cat_dom"/>
</dbReference>
<dbReference type="AlphaFoldDB" id="A0A9N9UFK3"/>
<keyword evidence="1" id="KW-0472">Membrane</keyword>
<protein>
    <recommendedName>
        <fullName evidence="2">ER-bound oxygenase mpaB/mpaB'/Rubber oxygenase catalytic domain-containing protein</fullName>
    </recommendedName>
</protein>
<keyword evidence="4" id="KW-1185">Reference proteome</keyword>
<evidence type="ECO:0000259" key="2">
    <source>
        <dbReference type="Pfam" id="PF09995"/>
    </source>
</evidence>
<dbReference type="OrthoDB" id="6361347at2759"/>
<feature type="transmembrane region" description="Helical" evidence="1">
    <location>
        <begin position="433"/>
        <end position="459"/>
    </location>
</feature>
<keyword evidence="1" id="KW-1133">Transmembrane helix</keyword>
<dbReference type="PANTHER" id="PTHR37539">
    <property type="entry name" value="SECRETED PROTEIN-RELATED"/>
    <property type="match status" value="1"/>
</dbReference>